<dbReference type="AlphaFoldDB" id="A0A8J6Q351"/>
<dbReference type="EMBL" id="JACVXB010000006">
    <property type="protein sequence ID" value="MBD0833074.1"/>
    <property type="molecule type" value="Genomic_DNA"/>
</dbReference>
<evidence type="ECO:0000313" key="2">
    <source>
        <dbReference type="EMBL" id="MBD0833074.1"/>
    </source>
</evidence>
<feature type="transmembrane region" description="Helical" evidence="1">
    <location>
        <begin position="79"/>
        <end position="97"/>
    </location>
</feature>
<name>A0A8J6Q351_9FLAO</name>
<keyword evidence="2" id="KW-0378">Hydrolase</keyword>
<keyword evidence="3" id="KW-1185">Reference proteome</keyword>
<sequence>MRNQIKLNVKTPCNEDFNSFPQTASGGFCSSCKQEVLDFTNMNPDDIADYINQEGTNNICGRFKQSQLKVYYKSKRKKTWLRILKVIGAACLSLYFGKLQAQAPKQAEVNTLKSKNMTQVQTKAITVKGRVLEENLPLPGVNVVLEGSTVGVATDFDGKFEFPEKLKAGDVLVFSYLGMNSKRVVIKDNNTNLKVELQVEMKACDAILMGKVATNQIYKPKRK</sequence>
<dbReference type="RefSeq" id="WP_188230863.1">
    <property type="nucleotide sequence ID" value="NZ_JACVXB010000006.1"/>
</dbReference>
<reference evidence="2 3" key="1">
    <citation type="submission" date="2020-09" db="EMBL/GenBank/DDBJ databases">
        <title>TT11 complete genome.</title>
        <authorList>
            <person name="Wu Z."/>
        </authorList>
    </citation>
    <scope>NUCLEOTIDE SEQUENCE [LARGE SCALE GENOMIC DNA]</scope>
    <source>
        <strain evidence="2 3">TT11</strain>
    </source>
</reference>
<accession>A0A8J6Q351</accession>
<dbReference type="SUPFAM" id="SSF49464">
    <property type="entry name" value="Carboxypeptidase regulatory domain-like"/>
    <property type="match status" value="1"/>
</dbReference>
<organism evidence="2 3">
    <name type="scientific">Aestuariibaculum sediminum</name>
    <dbReference type="NCBI Taxonomy" id="2770637"/>
    <lineage>
        <taxon>Bacteria</taxon>
        <taxon>Pseudomonadati</taxon>
        <taxon>Bacteroidota</taxon>
        <taxon>Flavobacteriia</taxon>
        <taxon>Flavobacteriales</taxon>
        <taxon>Flavobacteriaceae</taxon>
    </lineage>
</organism>
<dbReference type="GO" id="GO:0004180">
    <property type="term" value="F:carboxypeptidase activity"/>
    <property type="evidence" value="ECO:0007669"/>
    <property type="project" value="UniProtKB-KW"/>
</dbReference>
<protein>
    <submittedName>
        <fullName evidence="2">Carboxypeptidase-like regulatory domain-containing protein</fullName>
    </submittedName>
</protein>
<comment type="caution">
    <text evidence="2">The sequence shown here is derived from an EMBL/GenBank/DDBJ whole genome shotgun (WGS) entry which is preliminary data.</text>
</comment>
<dbReference type="InterPro" id="IPR008969">
    <property type="entry name" value="CarboxyPept-like_regulatory"/>
</dbReference>
<gene>
    <name evidence="2" type="ORF">ICJ83_13125</name>
</gene>
<dbReference type="Proteomes" id="UP000600588">
    <property type="component" value="Unassembled WGS sequence"/>
</dbReference>
<keyword evidence="2" id="KW-0121">Carboxypeptidase</keyword>
<proteinExistence type="predicted"/>
<keyword evidence="1" id="KW-1133">Transmembrane helix</keyword>
<evidence type="ECO:0000256" key="1">
    <source>
        <dbReference type="SAM" id="Phobius"/>
    </source>
</evidence>
<keyword evidence="2" id="KW-0645">Protease</keyword>
<keyword evidence="1" id="KW-0812">Transmembrane</keyword>
<keyword evidence="1" id="KW-0472">Membrane</keyword>
<evidence type="ECO:0000313" key="3">
    <source>
        <dbReference type="Proteomes" id="UP000600588"/>
    </source>
</evidence>
<dbReference type="Pfam" id="PF13715">
    <property type="entry name" value="CarbopepD_reg_2"/>
    <property type="match status" value="1"/>
</dbReference>